<name>A0AAD1XGJ4_EUPCR</name>
<protein>
    <submittedName>
        <fullName evidence="3">Uncharacterized protein</fullName>
    </submittedName>
</protein>
<evidence type="ECO:0000256" key="2">
    <source>
        <dbReference type="SAM" id="Phobius"/>
    </source>
</evidence>
<keyword evidence="2" id="KW-1133">Transmembrane helix</keyword>
<feature type="transmembrane region" description="Helical" evidence="2">
    <location>
        <begin position="12"/>
        <end position="35"/>
    </location>
</feature>
<evidence type="ECO:0000256" key="1">
    <source>
        <dbReference type="SAM" id="MobiDB-lite"/>
    </source>
</evidence>
<evidence type="ECO:0000313" key="4">
    <source>
        <dbReference type="Proteomes" id="UP001295684"/>
    </source>
</evidence>
<feature type="transmembrane region" description="Helical" evidence="2">
    <location>
        <begin position="128"/>
        <end position="153"/>
    </location>
</feature>
<feature type="transmembrane region" description="Helical" evidence="2">
    <location>
        <begin position="425"/>
        <end position="450"/>
    </location>
</feature>
<dbReference type="Proteomes" id="UP001295684">
    <property type="component" value="Unassembled WGS sequence"/>
</dbReference>
<sequence length="1112" mass="128506">MEEQSFAFIDAVIFLITLLLLVSFVIFLSMIMTYFKTVAMTIKTILKAAFEAKSPFLAFKDDIKQIRHTKLREEAEANMRDVDLQDKYFTKWTIILHECGSRKRQDHEEEGQLHKLKQNKYNLLNPPLTFYIFIYLCGIIIVWICSGFFTGIFNSSLRESLMPGIFWIPLLVALISTSIIIIYVYVIHYIYLENIRMAFKNAFLSKVNCPKDFKQVRYPEGYDSKNFQVAFDEILKDYAEQSMRNTAKESEFGKHESKSLAQILGYETTEGSGATESKINDDSSASNISTMKFNKFSILNTTKLSVKEVKEKVKPLKDNLYLFGNDTARPIISEDILEKIGEEEDSNEEPENILDGSNPNIDRQVEKIEENKETEYLDTEQNIASTGDKLLRRKIKTAVKKHLIKPYHLGDTGLLQHECKKKENLLNVIFFGGIVCFVAVCLAILCYKMYYYATQVTWALILIAIFSMILEIFVYRIVSWWAYVIIHKCYKSIKQRRRRAQYQMNNKNIVNLSEDPNKFKELFKKYPGNFISADVDYKPPKKIINMNDILDNQGEGEGDNFGRGGPFDPANEDDLRLAHLRNSNKSDMDMENDDHPQFNSELPYFNESDKSSMAELRDFNKLLIDKMYTAYNEKADELLRRGNLKDITKEGEGINQLEKEREEDINRGRKNYNIAAEVFGIAEESDEDEYPERKKLIKKKKAHKTQIPDTYYRDIAMVKARMDLARKKKNKGEAKSEMNQSTGFKDKYKGKGVYALNQLKPLAKQEIYKQEEPKPKMKPKTRQIPRTQMAIVPGSPRKAPQKDYTEYPSTEPIDEGHVKFQSAEKSAGVSTKRLLQLGLTSIQEQPHKFARPTRKHSEEVKSPNRHITHSHLAAVRGNFVEEVKDGESTESVPLSKSFGAEKERNRNPGIYVGLIESFEGQRRRDKEASVNIPQSANSFKDFSDDFAISFHHEETKKSPKKRRQLSGEKKLDYKLSKKRKIPVDPELKFHPATNQDLDHIYGKVYDPFVKHNVGAVCQIDKEVKERKLNNYLRNIDEDKNGIFLFGNDVNSKFDFNPKKEKAIAPASHLDMSYSVAPPSYIKIVGKKKKKKTKKKKQKVKRQHLAVDDFVII</sequence>
<accession>A0AAD1XGJ4</accession>
<feature type="region of interest" description="Disordered" evidence="1">
    <location>
        <begin position="843"/>
        <end position="865"/>
    </location>
</feature>
<feature type="region of interest" description="Disordered" evidence="1">
    <location>
        <begin position="793"/>
        <end position="815"/>
    </location>
</feature>
<dbReference type="EMBL" id="CAMPGE010013305">
    <property type="protein sequence ID" value="CAI2372043.1"/>
    <property type="molecule type" value="Genomic_DNA"/>
</dbReference>
<organism evidence="3 4">
    <name type="scientific">Euplotes crassus</name>
    <dbReference type="NCBI Taxonomy" id="5936"/>
    <lineage>
        <taxon>Eukaryota</taxon>
        <taxon>Sar</taxon>
        <taxon>Alveolata</taxon>
        <taxon>Ciliophora</taxon>
        <taxon>Intramacronucleata</taxon>
        <taxon>Spirotrichea</taxon>
        <taxon>Hypotrichia</taxon>
        <taxon>Euplotida</taxon>
        <taxon>Euplotidae</taxon>
        <taxon>Moneuplotes</taxon>
    </lineage>
</organism>
<gene>
    <name evidence="3" type="ORF">ECRASSUSDP1_LOCUS13370</name>
</gene>
<proteinExistence type="predicted"/>
<comment type="caution">
    <text evidence="3">The sequence shown here is derived from an EMBL/GenBank/DDBJ whole genome shotgun (WGS) entry which is preliminary data.</text>
</comment>
<keyword evidence="2" id="KW-0812">Transmembrane</keyword>
<dbReference type="AlphaFoldDB" id="A0AAD1XGJ4"/>
<feature type="transmembrane region" description="Helical" evidence="2">
    <location>
        <begin position="456"/>
        <end position="486"/>
    </location>
</feature>
<keyword evidence="2" id="KW-0472">Membrane</keyword>
<reference evidence="3" key="1">
    <citation type="submission" date="2023-07" db="EMBL/GenBank/DDBJ databases">
        <authorList>
            <consortium name="AG Swart"/>
            <person name="Singh M."/>
            <person name="Singh A."/>
            <person name="Seah K."/>
            <person name="Emmerich C."/>
        </authorList>
    </citation>
    <scope>NUCLEOTIDE SEQUENCE</scope>
    <source>
        <strain evidence="3">DP1</strain>
    </source>
</reference>
<evidence type="ECO:0000313" key="3">
    <source>
        <dbReference type="EMBL" id="CAI2372043.1"/>
    </source>
</evidence>
<feature type="transmembrane region" description="Helical" evidence="2">
    <location>
        <begin position="165"/>
        <end position="191"/>
    </location>
</feature>
<keyword evidence="4" id="KW-1185">Reference proteome</keyword>